<organism evidence="1">
    <name type="scientific">hydrothermal vent metagenome</name>
    <dbReference type="NCBI Taxonomy" id="652676"/>
    <lineage>
        <taxon>unclassified sequences</taxon>
        <taxon>metagenomes</taxon>
        <taxon>ecological metagenomes</taxon>
    </lineage>
</organism>
<sequence>MSSRQFTGKLAAPEFPQGLEWINSDRPLTMQELRGKIIILDFWTYC</sequence>
<evidence type="ECO:0000313" key="1">
    <source>
        <dbReference type="EMBL" id="CUV02061.1"/>
    </source>
</evidence>
<evidence type="ECO:0008006" key="2">
    <source>
        <dbReference type="Google" id="ProtNLM"/>
    </source>
</evidence>
<name>A0A160V7Z4_9ZZZZ</name>
<gene>
    <name evidence="1" type="ORF">MGWOODY_Clf630</name>
</gene>
<dbReference type="Gene3D" id="3.40.30.10">
    <property type="entry name" value="Glutaredoxin"/>
    <property type="match status" value="1"/>
</dbReference>
<dbReference type="AlphaFoldDB" id="A0A160V7Z4"/>
<reference evidence="1" key="1">
    <citation type="submission" date="2015-10" db="EMBL/GenBank/DDBJ databases">
        <authorList>
            <person name="Gilbert D.G."/>
        </authorList>
    </citation>
    <scope>NUCLEOTIDE SEQUENCE</scope>
</reference>
<dbReference type="EMBL" id="FAXA01000173">
    <property type="protein sequence ID" value="CUV02061.1"/>
    <property type="molecule type" value="Genomic_DNA"/>
</dbReference>
<proteinExistence type="predicted"/>
<accession>A0A160V7Z4</accession>
<protein>
    <recommendedName>
        <fullName evidence="2">Alkyl hydroperoxide reductase subunit C/ Thiol specific antioxidant domain-containing protein</fullName>
    </recommendedName>
</protein>